<feature type="region of interest" description="Disordered" evidence="1">
    <location>
        <begin position="125"/>
        <end position="157"/>
    </location>
</feature>
<accession>A0A4C2A1W1</accession>
<comment type="caution">
    <text evidence="2">The sequence shown here is derived from an EMBL/GenBank/DDBJ whole genome shotgun (WGS) entry which is preliminary data.</text>
</comment>
<dbReference type="Proteomes" id="UP000299102">
    <property type="component" value="Unassembled WGS sequence"/>
</dbReference>
<evidence type="ECO:0000313" key="3">
    <source>
        <dbReference type="Proteomes" id="UP000299102"/>
    </source>
</evidence>
<keyword evidence="3" id="KW-1185">Reference proteome</keyword>
<dbReference type="AlphaFoldDB" id="A0A4C2A1W1"/>
<feature type="compositionally biased region" description="Low complexity" evidence="1">
    <location>
        <begin position="137"/>
        <end position="149"/>
    </location>
</feature>
<gene>
    <name evidence="2" type="ORF">EVAR_68702_1</name>
</gene>
<feature type="region of interest" description="Disordered" evidence="1">
    <location>
        <begin position="1"/>
        <end position="26"/>
    </location>
</feature>
<protein>
    <submittedName>
        <fullName evidence="2">Uncharacterized protein</fullName>
    </submittedName>
</protein>
<dbReference type="EMBL" id="BGZK01002445">
    <property type="protein sequence ID" value="GBP94008.1"/>
    <property type="molecule type" value="Genomic_DNA"/>
</dbReference>
<name>A0A4C2A1W1_EUMVA</name>
<organism evidence="2 3">
    <name type="scientific">Eumeta variegata</name>
    <name type="common">Bagworm moth</name>
    <name type="synonym">Eumeta japonica</name>
    <dbReference type="NCBI Taxonomy" id="151549"/>
    <lineage>
        <taxon>Eukaryota</taxon>
        <taxon>Metazoa</taxon>
        <taxon>Ecdysozoa</taxon>
        <taxon>Arthropoda</taxon>
        <taxon>Hexapoda</taxon>
        <taxon>Insecta</taxon>
        <taxon>Pterygota</taxon>
        <taxon>Neoptera</taxon>
        <taxon>Endopterygota</taxon>
        <taxon>Lepidoptera</taxon>
        <taxon>Glossata</taxon>
        <taxon>Ditrysia</taxon>
        <taxon>Tineoidea</taxon>
        <taxon>Psychidae</taxon>
        <taxon>Oiketicinae</taxon>
        <taxon>Eumeta</taxon>
    </lineage>
</organism>
<proteinExistence type="predicted"/>
<sequence length="157" mass="17636">MGREVTSRRNFGRKLYGGDGGAAAGADERSTGTIFVFRCRSFMWQEPRRRTPKARRRLVGALGARAAGARASFNYLGRYGKQFIWRRAPRNTHKTRQTSVIISPSYPPGPDARSRWKCAIIHLRINGRGPGRPRGPGPRWAPRGSTSSTTDRRRLIT</sequence>
<evidence type="ECO:0000256" key="1">
    <source>
        <dbReference type="SAM" id="MobiDB-lite"/>
    </source>
</evidence>
<reference evidence="2 3" key="1">
    <citation type="journal article" date="2019" name="Commun. Biol.">
        <title>The bagworm genome reveals a unique fibroin gene that provides high tensile strength.</title>
        <authorList>
            <person name="Kono N."/>
            <person name="Nakamura H."/>
            <person name="Ohtoshi R."/>
            <person name="Tomita M."/>
            <person name="Numata K."/>
            <person name="Arakawa K."/>
        </authorList>
    </citation>
    <scope>NUCLEOTIDE SEQUENCE [LARGE SCALE GENOMIC DNA]</scope>
</reference>
<evidence type="ECO:0000313" key="2">
    <source>
        <dbReference type="EMBL" id="GBP94008.1"/>
    </source>
</evidence>